<dbReference type="InterPro" id="IPR024414">
    <property type="entry name" value="Uncharacterised_PrgI"/>
</dbReference>
<dbReference type="PANTHER" id="PTHR30121:SF6">
    <property type="entry name" value="SLR6007 PROTEIN"/>
    <property type="match status" value="1"/>
</dbReference>
<dbReference type="OrthoDB" id="9804380at2"/>
<dbReference type="NCBIfam" id="NF045971">
    <property type="entry name" value="conju_CD1110"/>
    <property type="match status" value="1"/>
</dbReference>
<dbReference type="Gene3D" id="1.10.8.730">
    <property type="match status" value="1"/>
</dbReference>
<dbReference type="EMBL" id="FQYQ01000035">
    <property type="protein sequence ID" value="SHJ63552.1"/>
    <property type="molecule type" value="Genomic_DNA"/>
</dbReference>
<dbReference type="InterPro" id="IPR051162">
    <property type="entry name" value="T4SS_component"/>
</dbReference>
<name>A0A1M6KXD9_PSEXY</name>
<dbReference type="AlphaFoldDB" id="A0A1M6KXD9"/>
<dbReference type="InterPro" id="IPR027417">
    <property type="entry name" value="P-loop_NTPase"/>
</dbReference>
<feature type="transmembrane region" description="Helical" evidence="1">
    <location>
        <begin position="25"/>
        <end position="44"/>
    </location>
</feature>
<feature type="domain" description="TraG P-loop" evidence="2">
    <location>
        <begin position="487"/>
        <end position="786"/>
    </location>
</feature>
<keyword evidence="1" id="KW-0472">Membrane</keyword>
<dbReference type="SUPFAM" id="SSF52540">
    <property type="entry name" value="P-loop containing nucleoside triphosphate hydrolases"/>
    <property type="match status" value="1"/>
</dbReference>
<evidence type="ECO:0000256" key="1">
    <source>
        <dbReference type="SAM" id="Phobius"/>
    </source>
</evidence>
<dbReference type="PANTHER" id="PTHR30121">
    <property type="entry name" value="UNCHARACTERIZED PROTEIN YJGR-RELATED"/>
    <property type="match status" value="1"/>
</dbReference>
<sequence>MAVNVKVPSDLTRVKEKVAFGLTKRQVICFTLAAMIGIPTFFLVKKLQVDISVPTFVMMAVMMPLFFVAMFEKNGDTFEIIIQRALEFKLKKNQEKQLYDRMYANGICLVDGDLYTKTVEFSDINYKLASDMHKDLIFEQWKTFLNYFDTSVEFELTFSNVYANARELREHLSIERKDDNMDSLRAEYSKMLIDHKGCLDDVLVKTKYLTFGIRAGSLKEAKGRLHKIEDKVIENFEQMGVKAKTLDGQQRIDILNQMKFGAGSLEDNIDYPMKNIFKKPGYYGQVSCFSYDAPEISDQFFEQLLDLDCQQFISIHLQSVNQNEAIKGVKRKITDIDSNKIDEQKKAVKAGYDMDLIPNDLNLYGADASSMLSNLQSQNERMFNMTFVLMTTGSTKDSLKNNVKQQKSIAQQFSCETYPLEYRQAKAIKSVLPLGCNLIKKDRQVTTSSVAVFIPFLIPELLKQDENDLYYGQNALTGELIFADRKKANNPNGMFFGKPGSGKSLAAKREIANVVLSSNDDIIISDPEREYTPLVELFGGQVIHISQKSTQYINPMDINDNYSDGEDAVSLKAEFLLSLCELILNQRDGLTGIQKTIIDRCIRNVYAEFYKNPIPERMPLLEDLYKELMKQSEKEAKEVATSLELYVKGSLNVFNHRTNVNINNRIVCYDIKDLGKQLKKVGMLIVHDQVWGRVTMNRDIGKTTRYYMDEFHLLLKDEQTAAYSVEIYKRFRKWGGIPTALTQNVKDVLASPEISNIFENCDFIYMLNQGAEDKQILADSLGISEAQLKYVTNAPSGRGLMFFGDVVLPFKDNFPKDNVLYKYLTTKPEELAQIKQMGGM</sequence>
<keyword evidence="1" id="KW-0812">Transmembrane</keyword>
<proteinExistence type="predicted"/>
<dbReference type="Pfam" id="PF12666">
    <property type="entry name" value="PrgI"/>
    <property type="match status" value="1"/>
</dbReference>
<dbReference type="InterPro" id="IPR043964">
    <property type="entry name" value="P-loop_TraG"/>
</dbReference>
<gene>
    <name evidence="3" type="ORF">SAMN02745725_02964</name>
</gene>
<feature type="transmembrane region" description="Helical" evidence="1">
    <location>
        <begin position="51"/>
        <end position="71"/>
    </location>
</feature>
<evidence type="ECO:0000259" key="2">
    <source>
        <dbReference type="Pfam" id="PF19044"/>
    </source>
</evidence>
<accession>A0A1M6KXD9</accession>
<keyword evidence="1" id="KW-1133">Transmembrane helix</keyword>
<organism evidence="3 4">
    <name type="scientific">Pseudobutyrivibrio xylanivorans DSM 14809</name>
    <dbReference type="NCBI Taxonomy" id="1123012"/>
    <lineage>
        <taxon>Bacteria</taxon>
        <taxon>Bacillati</taxon>
        <taxon>Bacillota</taxon>
        <taxon>Clostridia</taxon>
        <taxon>Lachnospirales</taxon>
        <taxon>Lachnospiraceae</taxon>
        <taxon>Pseudobutyrivibrio</taxon>
    </lineage>
</organism>
<evidence type="ECO:0000313" key="3">
    <source>
        <dbReference type="EMBL" id="SHJ63552.1"/>
    </source>
</evidence>
<keyword evidence="4" id="KW-1185">Reference proteome</keyword>
<reference evidence="3 4" key="1">
    <citation type="submission" date="2016-11" db="EMBL/GenBank/DDBJ databases">
        <authorList>
            <person name="Jaros S."/>
            <person name="Januszkiewicz K."/>
            <person name="Wedrychowicz H."/>
        </authorList>
    </citation>
    <scope>NUCLEOTIDE SEQUENCE [LARGE SCALE GENOMIC DNA]</scope>
    <source>
        <strain evidence="3 4">DSM 14809</strain>
    </source>
</reference>
<dbReference type="Gene3D" id="3.40.50.300">
    <property type="entry name" value="P-loop containing nucleotide triphosphate hydrolases"/>
    <property type="match status" value="1"/>
</dbReference>
<dbReference type="RefSeq" id="WP_072919412.1">
    <property type="nucleotide sequence ID" value="NZ_FQYQ01000035.1"/>
</dbReference>
<evidence type="ECO:0000313" key="4">
    <source>
        <dbReference type="Proteomes" id="UP000184185"/>
    </source>
</evidence>
<protein>
    <submittedName>
        <fullName evidence="3">Type IV secretory pathway, VirB4 component</fullName>
    </submittedName>
</protein>
<dbReference type="Proteomes" id="UP000184185">
    <property type="component" value="Unassembled WGS sequence"/>
</dbReference>
<dbReference type="Pfam" id="PF19044">
    <property type="entry name" value="P-loop_TraG"/>
    <property type="match status" value="1"/>
</dbReference>